<protein>
    <submittedName>
        <fullName evidence="1">Uncharacterized protein</fullName>
    </submittedName>
</protein>
<evidence type="ECO:0000313" key="1">
    <source>
        <dbReference type="EMBL" id="BAA29415.1"/>
    </source>
</evidence>
<sequence>MVPQYYWPTLKDSPPYHKGSLHYLGFKCFQNFAFDQETNIFWLSFFIKLLLNPFLNLQGFGAPDPVHVNYFYLNPSSVEGYLPYNLNYISNVHVGISPYSRGFKSGRPCNSRPIG</sequence>
<organism evidence="1 2">
    <name type="scientific">Pyrococcus horikoshii (strain ATCC 700860 / DSM 12428 / JCM 9974 / NBRC 100139 / OT-3)</name>
    <dbReference type="NCBI Taxonomy" id="70601"/>
    <lineage>
        <taxon>Archaea</taxon>
        <taxon>Methanobacteriati</taxon>
        <taxon>Methanobacteriota</taxon>
        <taxon>Thermococci</taxon>
        <taxon>Thermococcales</taxon>
        <taxon>Thermococcaceae</taxon>
        <taxon>Pyrococcus</taxon>
    </lineage>
</organism>
<keyword evidence="2" id="KW-1185">Reference proteome</keyword>
<reference evidence="1 2" key="1">
    <citation type="journal article" date="1998" name="DNA Res.">
        <title>Complete sequence and gene organization of the genome of a hyper-thermophilic archaebacterium, Pyrococcus horikoshii OT3.</title>
        <authorList>
            <person name="Kawarabayasi Y."/>
            <person name="Sawada M."/>
            <person name="Horikawa H."/>
            <person name="Haikawa Y."/>
            <person name="Hino Y."/>
            <person name="Yamamoto S."/>
            <person name="Sekine M."/>
            <person name="Baba S."/>
            <person name="Kosugi H."/>
            <person name="Hosoyama A."/>
            <person name="Nagai Y."/>
            <person name="Sakai M."/>
            <person name="Ogura K."/>
            <person name="Otuka R."/>
            <person name="Nakazawa H."/>
            <person name="Takamiya M."/>
            <person name="Ohfuku Y."/>
            <person name="Funahashi T."/>
            <person name="Tanaka T."/>
            <person name="Kudoh Y."/>
            <person name="Yamazaki J."/>
            <person name="Kushida N."/>
            <person name="Oguchi A."/>
            <person name="Aoki K."/>
            <person name="Nakamura Y."/>
            <person name="Robb T.F."/>
            <person name="Horikoshi K."/>
            <person name="Masuchi Y."/>
            <person name="Shizuya H."/>
            <person name="Kikuchi H."/>
        </authorList>
    </citation>
    <scope>NUCLEOTIDE SEQUENCE [LARGE SCALE GENOMIC DNA]</scope>
    <source>
        <strain evidence="2">ATCC 700860 / DSM 12428 / JCM 9974 / NBRC 100139 / OT-3</strain>
    </source>
</reference>
<dbReference type="KEGG" id="pho:PH0341"/>
<dbReference type="Proteomes" id="UP000000752">
    <property type="component" value="Chromosome"/>
</dbReference>
<evidence type="ECO:0000313" key="2">
    <source>
        <dbReference type="Proteomes" id="UP000000752"/>
    </source>
</evidence>
<name>O58079_PYRHO</name>
<dbReference type="PIR" id="B71141">
    <property type="entry name" value="B71141"/>
</dbReference>
<dbReference type="AlphaFoldDB" id="O58079"/>
<dbReference type="EMBL" id="BA000001">
    <property type="protein sequence ID" value="BAA29415.1"/>
    <property type="molecule type" value="Genomic_DNA"/>
</dbReference>
<dbReference type="EnsemblBacteria" id="BAA29415">
    <property type="protein sequence ID" value="BAA29415"/>
    <property type="gene ID" value="BAA29415"/>
</dbReference>
<gene>
    <name evidence="1" type="ordered locus">PH0341</name>
</gene>
<proteinExistence type="predicted"/>
<accession>O58079</accession>